<dbReference type="Gene3D" id="3.40.850.10">
    <property type="entry name" value="Kinesin motor domain"/>
    <property type="match status" value="1"/>
</dbReference>
<dbReference type="InterPro" id="IPR027640">
    <property type="entry name" value="Kinesin-like_fam"/>
</dbReference>
<dbReference type="EMBL" id="LGRX02021566">
    <property type="protein sequence ID" value="KAK3256539.1"/>
    <property type="molecule type" value="Genomic_DNA"/>
</dbReference>
<comment type="similarity">
    <text evidence="3">Belongs to the TRAFAC class myosin-kinesin ATPase superfamily. Kinesin family.</text>
</comment>
<evidence type="ECO:0000313" key="5">
    <source>
        <dbReference type="EMBL" id="KAK3256539.1"/>
    </source>
</evidence>
<dbReference type="PANTHER" id="PTHR47968">
    <property type="entry name" value="CENTROMERE PROTEIN E"/>
    <property type="match status" value="1"/>
</dbReference>
<organism evidence="5 6">
    <name type="scientific">Cymbomonas tetramitiformis</name>
    <dbReference type="NCBI Taxonomy" id="36881"/>
    <lineage>
        <taxon>Eukaryota</taxon>
        <taxon>Viridiplantae</taxon>
        <taxon>Chlorophyta</taxon>
        <taxon>Pyramimonadophyceae</taxon>
        <taxon>Pyramimonadales</taxon>
        <taxon>Pyramimonadaceae</taxon>
        <taxon>Cymbomonas</taxon>
    </lineage>
</organism>
<dbReference type="GO" id="GO:0007018">
    <property type="term" value="P:microtubule-based movement"/>
    <property type="evidence" value="ECO:0007669"/>
    <property type="project" value="InterPro"/>
</dbReference>
<gene>
    <name evidence="5" type="ORF">CYMTET_34328</name>
</gene>
<dbReference type="GO" id="GO:0003777">
    <property type="term" value="F:microtubule motor activity"/>
    <property type="evidence" value="ECO:0007669"/>
    <property type="project" value="InterPro"/>
</dbReference>
<dbReference type="InterPro" id="IPR001752">
    <property type="entry name" value="Kinesin_motor_dom"/>
</dbReference>
<accession>A0AAE0FBD1</accession>
<evidence type="ECO:0000259" key="4">
    <source>
        <dbReference type="PROSITE" id="PS50067"/>
    </source>
</evidence>
<dbReference type="GO" id="GO:0008017">
    <property type="term" value="F:microtubule binding"/>
    <property type="evidence" value="ECO:0007669"/>
    <property type="project" value="InterPro"/>
</dbReference>
<dbReference type="InterPro" id="IPR027417">
    <property type="entry name" value="P-loop_NTPase"/>
</dbReference>
<evidence type="ECO:0000313" key="6">
    <source>
        <dbReference type="Proteomes" id="UP001190700"/>
    </source>
</evidence>
<protein>
    <recommendedName>
        <fullName evidence="4">Kinesin motor domain-containing protein</fullName>
    </recommendedName>
</protein>
<dbReference type="PROSITE" id="PS50067">
    <property type="entry name" value="KINESIN_MOTOR_2"/>
    <property type="match status" value="1"/>
</dbReference>
<feature type="domain" description="Kinesin motor" evidence="4">
    <location>
        <begin position="1"/>
        <end position="34"/>
    </location>
</feature>
<reference evidence="5 6" key="1">
    <citation type="journal article" date="2015" name="Genome Biol. Evol.">
        <title>Comparative Genomics of a Bacterivorous Green Alga Reveals Evolutionary Causalities and Consequences of Phago-Mixotrophic Mode of Nutrition.</title>
        <authorList>
            <person name="Burns J.A."/>
            <person name="Paasch A."/>
            <person name="Narechania A."/>
            <person name="Kim E."/>
        </authorList>
    </citation>
    <scope>NUCLEOTIDE SEQUENCE [LARGE SCALE GENOMIC DNA]</scope>
    <source>
        <strain evidence="5 6">PLY_AMNH</strain>
    </source>
</reference>
<comment type="caution">
    <text evidence="3">Lacks conserved residue(s) required for the propagation of feature annotation.</text>
</comment>
<dbReference type="SUPFAM" id="SSF52540">
    <property type="entry name" value="P-loop containing nucleoside triphosphate hydrolases"/>
    <property type="match status" value="1"/>
</dbReference>
<evidence type="ECO:0000256" key="1">
    <source>
        <dbReference type="ARBA" id="ARBA00023054"/>
    </source>
</evidence>
<evidence type="ECO:0000256" key="2">
    <source>
        <dbReference type="ARBA" id="ARBA00023175"/>
    </source>
</evidence>
<dbReference type="AlphaFoldDB" id="A0AAE0FBD1"/>
<comment type="caution">
    <text evidence="5">The sequence shown here is derived from an EMBL/GenBank/DDBJ whole genome shotgun (WGS) entry which is preliminary data.</text>
</comment>
<proteinExistence type="inferred from homology"/>
<keyword evidence="6" id="KW-1185">Reference proteome</keyword>
<keyword evidence="1" id="KW-0175">Coiled coil</keyword>
<dbReference type="Proteomes" id="UP001190700">
    <property type="component" value="Unassembled WGS sequence"/>
</dbReference>
<evidence type="ECO:0000256" key="3">
    <source>
        <dbReference type="PROSITE-ProRule" id="PRU00283"/>
    </source>
</evidence>
<dbReference type="PANTHER" id="PTHR47968:SF75">
    <property type="entry name" value="CENTROMERE-ASSOCIATED PROTEIN E"/>
    <property type="match status" value="1"/>
</dbReference>
<keyword evidence="2" id="KW-0505">Motor protein</keyword>
<name>A0AAE0FBD1_9CHLO</name>
<dbReference type="InterPro" id="IPR036961">
    <property type="entry name" value="Kinesin_motor_dom_sf"/>
</dbReference>
<dbReference type="GO" id="GO:0005524">
    <property type="term" value="F:ATP binding"/>
    <property type="evidence" value="ECO:0007669"/>
    <property type="project" value="InterPro"/>
</dbReference>
<sequence length="74" mass="7804">GNAKCCMIVNVSPLQIDADESRNSLDYAGRVKQVTNDASKSVETQQTAKLKATIDKQAAEIARLKAGGASPAKK</sequence>
<feature type="non-terminal residue" evidence="5">
    <location>
        <position position="1"/>
    </location>
</feature>